<dbReference type="InterPro" id="IPR045192">
    <property type="entry name" value="AP180-like"/>
</dbReference>
<dbReference type="Proteomes" id="UP000295252">
    <property type="component" value="Chromosome III"/>
</dbReference>
<keyword evidence="6" id="KW-0472">Membrane</keyword>
<dbReference type="GO" id="GO:0030136">
    <property type="term" value="C:clathrin-coated vesicle"/>
    <property type="evidence" value="ECO:0007669"/>
    <property type="project" value="UniProtKB-SubCell"/>
</dbReference>
<evidence type="ECO:0000256" key="2">
    <source>
        <dbReference type="ARBA" id="ARBA00004555"/>
    </source>
</evidence>
<dbReference type="SUPFAM" id="SSF89009">
    <property type="entry name" value="GAT-like domain"/>
    <property type="match status" value="1"/>
</dbReference>
<dbReference type="PANTHER" id="PTHR22951">
    <property type="entry name" value="CLATHRIN ASSEMBLY PROTEIN"/>
    <property type="match status" value="1"/>
</dbReference>
<dbReference type="AlphaFoldDB" id="A0A068UB90"/>
<name>A0A068UB90_COFCA</name>
<dbReference type="FunFam" id="1.25.40.90:FF:000027">
    <property type="entry name" value="Putative clathrin assembly protein"/>
    <property type="match status" value="1"/>
</dbReference>
<dbReference type="STRING" id="49390.A0A068UB90"/>
<dbReference type="GO" id="GO:0032050">
    <property type="term" value="F:clathrin heavy chain binding"/>
    <property type="evidence" value="ECO:0007669"/>
    <property type="project" value="TreeGrafter"/>
</dbReference>
<dbReference type="FunCoup" id="A0A068UB90">
    <property type="interactions" value="45"/>
</dbReference>
<keyword evidence="4" id="KW-0254">Endocytosis</keyword>
<dbReference type="CDD" id="cd16987">
    <property type="entry name" value="ANTH_N_AP180_plant"/>
    <property type="match status" value="1"/>
</dbReference>
<protein>
    <recommendedName>
        <fullName evidence="9">ENTH domain-containing protein</fullName>
    </recommendedName>
</protein>
<dbReference type="InParanoid" id="A0A068UB90"/>
<dbReference type="GO" id="GO:0000149">
    <property type="term" value="F:SNARE binding"/>
    <property type="evidence" value="ECO:0007669"/>
    <property type="project" value="TreeGrafter"/>
</dbReference>
<dbReference type="InterPro" id="IPR048050">
    <property type="entry name" value="ANTH_N_plant"/>
</dbReference>
<evidence type="ECO:0000256" key="7">
    <source>
        <dbReference type="ARBA" id="ARBA00023176"/>
    </source>
</evidence>
<sequence>MRLWRRASGVLKDQNSLWISSLSRRTALRNPDIEAAIIKATSHDEFSIDYKNAERVYKWIRLSDAHIKPLVWCLSLRMEKTRCWVVALKGLMLMHGVFSSKVPVVQRIGRLPFDLSNFKDGYNKPGEIWAHNAFIRAYYAFLDQKSTLLFINMQERRAFRGGGVVQEQRSLMQDLVILQKLQGLLDMLIQIKPLSKAASVFLIVEAMECIIIEVYDVYSRICQMIAKVLKRIDTAGKAEAAMAVRILKKAIVQGDELSMYFQLCREIGVVNAKGCPQSVEIPQEDIHDLEIMINEISDKSEMDEYSSISEKSEMDGKSEAAQKAIVVSQNETVLVDSRSRLRTVITDNWEKFDEDLMVICPENSLTAASKTNPFLSPPHQQQGKCDDLPDLITF</sequence>
<dbReference type="InterPro" id="IPR013809">
    <property type="entry name" value="ENTH"/>
</dbReference>
<evidence type="ECO:0000256" key="4">
    <source>
        <dbReference type="ARBA" id="ARBA00022583"/>
    </source>
</evidence>
<dbReference type="InterPro" id="IPR011417">
    <property type="entry name" value="ANTH_dom"/>
</dbReference>
<keyword evidence="8" id="KW-0968">Cytoplasmic vesicle</keyword>
<dbReference type="Pfam" id="PF07651">
    <property type="entry name" value="ANTH"/>
    <property type="match status" value="1"/>
</dbReference>
<accession>A0A068UB90</accession>
<dbReference type="SUPFAM" id="SSF48464">
    <property type="entry name" value="ENTH/VHS domain"/>
    <property type="match status" value="1"/>
</dbReference>
<feature type="domain" description="ENTH" evidence="9">
    <location>
        <begin position="25"/>
        <end position="156"/>
    </location>
</feature>
<evidence type="ECO:0000313" key="10">
    <source>
        <dbReference type="EMBL" id="CDP05469.1"/>
    </source>
</evidence>
<dbReference type="GO" id="GO:0005794">
    <property type="term" value="C:Golgi apparatus"/>
    <property type="evidence" value="ECO:0007669"/>
    <property type="project" value="UniProtKB-SubCell"/>
</dbReference>
<organism evidence="10 11">
    <name type="scientific">Coffea canephora</name>
    <name type="common">Robusta coffee</name>
    <dbReference type="NCBI Taxonomy" id="49390"/>
    <lineage>
        <taxon>Eukaryota</taxon>
        <taxon>Viridiplantae</taxon>
        <taxon>Streptophyta</taxon>
        <taxon>Embryophyta</taxon>
        <taxon>Tracheophyta</taxon>
        <taxon>Spermatophyta</taxon>
        <taxon>Magnoliopsida</taxon>
        <taxon>eudicotyledons</taxon>
        <taxon>Gunneridae</taxon>
        <taxon>Pentapetalae</taxon>
        <taxon>asterids</taxon>
        <taxon>lamiids</taxon>
        <taxon>Gentianales</taxon>
        <taxon>Rubiaceae</taxon>
        <taxon>Ixoroideae</taxon>
        <taxon>Gardenieae complex</taxon>
        <taxon>Bertiereae - Coffeeae clade</taxon>
        <taxon>Coffeeae</taxon>
        <taxon>Coffea</taxon>
    </lineage>
</organism>
<dbReference type="GO" id="GO:0005905">
    <property type="term" value="C:clathrin-coated pit"/>
    <property type="evidence" value="ECO:0007669"/>
    <property type="project" value="UniProtKB-SubCell"/>
</dbReference>
<dbReference type="GO" id="GO:0005546">
    <property type="term" value="F:phosphatidylinositol-4,5-bisphosphate binding"/>
    <property type="evidence" value="ECO:0007669"/>
    <property type="project" value="TreeGrafter"/>
</dbReference>
<dbReference type="Gene3D" id="1.20.58.150">
    <property type="entry name" value="ANTH domain"/>
    <property type="match status" value="1"/>
</dbReference>
<dbReference type="PhylomeDB" id="A0A068UB90"/>
<dbReference type="GO" id="GO:0072583">
    <property type="term" value="P:clathrin-dependent endocytosis"/>
    <property type="evidence" value="ECO:0007669"/>
    <property type="project" value="InterPro"/>
</dbReference>
<keyword evidence="7" id="KW-0168">Coated pit</keyword>
<evidence type="ECO:0000256" key="1">
    <source>
        <dbReference type="ARBA" id="ARBA00004132"/>
    </source>
</evidence>
<keyword evidence="11" id="KW-1185">Reference proteome</keyword>
<dbReference type="GO" id="GO:0048268">
    <property type="term" value="P:clathrin coat assembly"/>
    <property type="evidence" value="ECO:0007669"/>
    <property type="project" value="InterPro"/>
</dbReference>
<evidence type="ECO:0000313" key="11">
    <source>
        <dbReference type="Proteomes" id="UP000295252"/>
    </source>
</evidence>
<evidence type="ECO:0000256" key="6">
    <source>
        <dbReference type="ARBA" id="ARBA00023136"/>
    </source>
</evidence>
<dbReference type="GO" id="GO:0005545">
    <property type="term" value="F:1-phosphatidylinositol binding"/>
    <property type="evidence" value="ECO:0007669"/>
    <property type="project" value="InterPro"/>
</dbReference>
<keyword evidence="5" id="KW-0333">Golgi apparatus</keyword>
<dbReference type="EMBL" id="HG739100">
    <property type="protein sequence ID" value="CDP05469.1"/>
    <property type="molecule type" value="Genomic_DNA"/>
</dbReference>
<evidence type="ECO:0000259" key="9">
    <source>
        <dbReference type="PROSITE" id="PS50942"/>
    </source>
</evidence>
<dbReference type="Gene3D" id="1.25.40.90">
    <property type="match status" value="1"/>
</dbReference>
<dbReference type="GO" id="GO:0006900">
    <property type="term" value="P:vesicle budding from membrane"/>
    <property type="evidence" value="ECO:0007669"/>
    <property type="project" value="TreeGrafter"/>
</dbReference>
<dbReference type="InterPro" id="IPR008942">
    <property type="entry name" value="ENTH_VHS"/>
</dbReference>
<reference evidence="11" key="1">
    <citation type="journal article" date="2014" name="Science">
        <title>The coffee genome provides insight into the convergent evolution of caffeine biosynthesis.</title>
        <authorList>
            <person name="Denoeud F."/>
            <person name="Carretero-Paulet L."/>
            <person name="Dereeper A."/>
            <person name="Droc G."/>
            <person name="Guyot R."/>
            <person name="Pietrella M."/>
            <person name="Zheng C."/>
            <person name="Alberti A."/>
            <person name="Anthony F."/>
            <person name="Aprea G."/>
            <person name="Aury J.M."/>
            <person name="Bento P."/>
            <person name="Bernard M."/>
            <person name="Bocs S."/>
            <person name="Campa C."/>
            <person name="Cenci A."/>
            <person name="Combes M.C."/>
            <person name="Crouzillat D."/>
            <person name="Da Silva C."/>
            <person name="Daddiego L."/>
            <person name="De Bellis F."/>
            <person name="Dussert S."/>
            <person name="Garsmeur O."/>
            <person name="Gayraud T."/>
            <person name="Guignon V."/>
            <person name="Jahn K."/>
            <person name="Jamilloux V."/>
            <person name="Joet T."/>
            <person name="Labadie K."/>
            <person name="Lan T."/>
            <person name="Leclercq J."/>
            <person name="Lepelley M."/>
            <person name="Leroy T."/>
            <person name="Li L.T."/>
            <person name="Librado P."/>
            <person name="Lopez L."/>
            <person name="Munoz A."/>
            <person name="Noel B."/>
            <person name="Pallavicini A."/>
            <person name="Perrotta G."/>
            <person name="Poncet V."/>
            <person name="Pot D."/>
            <person name="Priyono X."/>
            <person name="Rigoreau M."/>
            <person name="Rouard M."/>
            <person name="Rozas J."/>
            <person name="Tranchant-Dubreuil C."/>
            <person name="VanBuren R."/>
            <person name="Zhang Q."/>
            <person name="Andrade A.C."/>
            <person name="Argout X."/>
            <person name="Bertrand B."/>
            <person name="de Kochko A."/>
            <person name="Graziosi G."/>
            <person name="Henry R.J."/>
            <person name="Jayarama X."/>
            <person name="Ming R."/>
            <person name="Nagai C."/>
            <person name="Rounsley S."/>
            <person name="Sankoff D."/>
            <person name="Giuliano G."/>
            <person name="Albert V.A."/>
            <person name="Wincker P."/>
            <person name="Lashermes P."/>
        </authorList>
    </citation>
    <scope>NUCLEOTIDE SEQUENCE [LARGE SCALE GENOMIC DNA]</scope>
    <source>
        <strain evidence="11">cv. DH200-94</strain>
    </source>
</reference>
<proteinExistence type="predicted"/>
<evidence type="ECO:0000256" key="5">
    <source>
        <dbReference type="ARBA" id="ARBA00023034"/>
    </source>
</evidence>
<dbReference type="Gramene" id="CDP05469">
    <property type="protein sequence ID" value="CDP05469"/>
    <property type="gene ID" value="GSCOC_T00020531001"/>
</dbReference>
<gene>
    <name evidence="10" type="ORF">GSCOC_T00020531001</name>
</gene>
<evidence type="ECO:0000256" key="8">
    <source>
        <dbReference type="ARBA" id="ARBA00023329"/>
    </source>
</evidence>
<comment type="subcellular location">
    <subcellularLocation>
        <location evidence="1">Cytoplasmic vesicle</location>
        <location evidence="1">Clathrin-coated vesicle</location>
    </subcellularLocation>
    <subcellularLocation>
        <location evidence="2">Golgi apparatus</location>
    </subcellularLocation>
    <subcellularLocation>
        <location evidence="3">Membrane</location>
        <location evidence="3">Clathrin-coated pit</location>
    </subcellularLocation>
</comment>
<dbReference type="PROSITE" id="PS50942">
    <property type="entry name" value="ENTH"/>
    <property type="match status" value="1"/>
</dbReference>
<dbReference type="InterPro" id="IPR014712">
    <property type="entry name" value="ANTH_dom_sf"/>
</dbReference>
<dbReference type="OrthoDB" id="682511at2759"/>
<dbReference type="OMA" id="HHYSSFL"/>
<evidence type="ECO:0000256" key="3">
    <source>
        <dbReference type="ARBA" id="ARBA00004600"/>
    </source>
</evidence>
<dbReference type="PANTHER" id="PTHR22951:SF19">
    <property type="entry name" value="OS08G0467300 PROTEIN"/>
    <property type="match status" value="1"/>
</dbReference>